<name>A0ABZ1URV2_9BURK</name>
<evidence type="ECO:0000259" key="3">
    <source>
        <dbReference type="Pfam" id="PF25023"/>
    </source>
</evidence>
<dbReference type="InterPro" id="IPR050708">
    <property type="entry name" value="T6SS_VgrG/RHS"/>
</dbReference>
<keyword evidence="5" id="KW-1185">Reference proteome</keyword>
<dbReference type="Proteomes" id="UP000321323">
    <property type="component" value="Chromosome"/>
</dbReference>
<evidence type="ECO:0000259" key="2">
    <source>
        <dbReference type="Pfam" id="PF03527"/>
    </source>
</evidence>
<dbReference type="PRINTS" id="PR00394">
    <property type="entry name" value="RHSPROTEIN"/>
</dbReference>
<dbReference type="InterPro" id="IPR056823">
    <property type="entry name" value="TEN-like_YD-shell"/>
</dbReference>
<dbReference type="EMBL" id="CP136508">
    <property type="protein sequence ID" value="WUR15430.1"/>
    <property type="molecule type" value="Genomic_DNA"/>
</dbReference>
<evidence type="ECO:0000313" key="5">
    <source>
        <dbReference type="Proteomes" id="UP000321323"/>
    </source>
</evidence>
<proteinExistence type="predicted"/>
<gene>
    <name evidence="4" type="ORF">E7V67_010105</name>
</gene>
<accession>A0ABZ1URV2</accession>
<feature type="domain" description="Teneurin-like YD-shell" evidence="3">
    <location>
        <begin position="39"/>
        <end position="161"/>
    </location>
</feature>
<dbReference type="InterPro" id="IPR022385">
    <property type="entry name" value="Rhs_assc_core"/>
</dbReference>
<reference evidence="4 5" key="1">
    <citation type="journal article" date="2019" name="Int. J. Syst. Evol. Microbiol.">
        <title>The Draft Whole-Genome Sequence of the Antibiotic Producer Empedobacter haloabium ATCC 31962 Provides Indications for Its Taxonomic Reclassification.</title>
        <authorList>
            <person name="Miess H."/>
            <person name="Arlt P."/>
            <person name="Apel A.K."/>
            <person name="Weber T."/>
            <person name="Nieselt K."/>
            <person name="Hanssen F."/>
            <person name="Czemmel S."/>
            <person name="Nahnsen S."/>
            <person name="Gross H."/>
        </authorList>
    </citation>
    <scope>NUCLEOTIDE SEQUENCE [LARGE SCALE GENOMIC DNA]</scope>
    <source>
        <strain evidence="4 5">ATCC 31962</strain>
    </source>
</reference>
<feature type="domain" description="RHS protein conserved region" evidence="2">
    <location>
        <begin position="266"/>
        <end position="300"/>
    </location>
</feature>
<organism evidence="4 5">
    <name type="scientific">[Empedobacter] haloabium</name>
    <dbReference type="NCBI Taxonomy" id="592317"/>
    <lineage>
        <taxon>Bacteria</taxon>
        <taxon>Pseudomonadati</taxon>
        <taxon>Pseudomonadota</taxon>
        <taxon>Betaproteobacteria</taxon>
        <taxon>Burkholderiales</taxon>
        <taxon>Oxalobacteraceae</taxon>
        <taxon>Telluria group</taxon>
        <taxon>Telluria group incertae sedis</taxon>
    </lineage>
</organism>
<dbReference type="NCBIfam" id="TIGR03696">
    <property type="entry name" value="Rhs_assc_core"/>
    <property type="match status" value="1"/>
</dbReference>
<keyword evidence="1" id="KW-0677">Repeat</keyword>
<dbReference type="NCBIfam" id="TIGR01643">
    <property type="entry name" value="YD_repeat_2x"/>
    <property type="match status" value="2"/>
</dbReference>
<dbReference type="Gene3D" id="2.180.10.10">
    <property type="entry name" value="RHS repeat-associated core"/>
    <property type="match status" value="1"/>
</dbReference>
<dbReference type="Pfam" id="PF03527">
    <property type="entry name" value="RHS"/>
    <property type="match status" value="1"/>
</dbReference>
<dbReference type="PANTHER" id="PTHR32305:SF15">
    <property type="entry name" value="PROTEIN RHSA-RELATED"/>
    <property type="match status" value="1"/>
</dbReference>
<evidence type="ECO:0000313" key="4">
    <source>
        <dbReference type="EMBL" id="WUR15430.1"/>
    </source>
</evidence>
<dbReference type="Pfam" id="PF25023">
    <property type="entry name" value="TEN_YD-shell"/>
    <property type="match status" value="1"/>
</dbReference>
<sequence>MYNAHLNRAALYIADSAGRTCGRVLQDGQAAGQLTSIDDTRRGHIEYRYDPIGRLLAANSAMGHETFAFDPAGNIQVPNTAQQYQSIATRAPLPKVLDNLLKEYAGTSYRYDDRGNLIERRQNGQRDTFEWDAFNRMARAITRLGVTTFAYDPLGRRIAKHGQATGGTTLRKSAHTMYGWDGDTLALESSVHYGHAHHEQTVHYVYERGSFVPLVQATRHQALQLAPTTDIKALMAGNDGRYDIALDPLWNGEYEQEAEPFETEKIAFYQCDQLGTPQELTDCEGKVAWSAQYKAWGKAKEAISDAAYKAGIRSLIRFQGQYLDDETGLHYNRFRYYDPISGRFVSRDPIGLVGGLNSHQYAPNPTGWIDPSGLQRCRVCPQDCERILEEMRKSGRDFGPYSKVDPDSHHIIQDAAVRDLPGYSRSSAPAVQLLGPSTKIGSEHYTATQTQRQAGGGDYASERRIGYKAMRRAGLNSEQSRCLIMGADAHFSSIGVSGSTTTRIPGNRK</sequence>
<dbReference type="PANTHER" id="PTHR32305">
    <property type="match status" value="1"/>
</dbReference>
<dbReference type="InterPro" id="IPR006530">
    <property type="entry name" value="YD"/>
</dbReference>
<evidence type="ECO:0000256" key="1">
    <source>
        <dbReference type="ARBA" id="ARBA00022737"/>
    </source>
</evidence>
<protein>
    <submittedName>
        <fullName evidence="4">RHS repeat-associated core domain-containing protein</fullName>
    </submittedName>
</protein>
<dbReference type="InterPro" id="IPR001826">
    <property type="entry name" value="RHS"/>
</dbReference>